<dbReference type="AlphaFoldDB" id="A0A645DHB8"/>
<feature type="compositionally biased region" description="Basic and acidic residues" evidence="1">
    <location>
        <begin position="1"/>
        <end position="12"/>
    </location>
</feature>
<protein>
    <submittedName>
        <fullName evidence="2">Uncharacterized protein</fullName>
    </submittedName>
</protein>
<accession>A0A645DHB8</accession>
<feature type="compositionally biased region" description="Basic residues" evidence="1">
    <location>
        <begin position="17"/>
        <end position="27"/>
    </location>
</feature>
<sequence length="154" mass="17118">MRLLAARRERPGAVRRPGVRSRHRRPGGRTPVEPLSVVRPGGHPHPDGGHRRAHHRGPRLAAVHLTPGLSRRPGPSGTRVHRCRLPDGGTGHAGAAFCWRSSWRCRSRCPGRPRNTRRRRERHLGGPAAGSPQRQSMQARRILLGQQNPRSGPR</sequence>
<comment type="caution">
    <text evidence="2">The sequence shown here is derived from an EMBL/GenBank/DDBJ whole genome shotgun (WGS) entry which is preliminary data.</text>
</comment>
<gene>
    <name evidence="2" type="ORF">SDC9_135978</name>
</gene>
<name>A0A645DHB8_9ZZZZ</name>
<evidence type="ECO:0000313" key="2">
    <source>
        <dbReference type="EMBL" id="MPM88874.1"/>
    </source>
</evidence>
<dbReference type="EMBL" id="VSSQ01036405">
    <property type="protein sequence ID" value="MPM88874.1"/>
    <property type="molecule type" value="Genomic_DNA"/>
</dbReference>
<feature type="region of interest" description="Disordered" evidence="1">
    <location>
        <begin position="1"/>
        <end position="57"/>
    </location>
</feature>
<evidence type="ECO:0000256" key="1">
    <source>
        <dbReference type="SAM" id="MobiDB-lite"/>
    </source>
</evidence>
<feature type="compositionally biased region" description="Basic residues" evidence="1">
    <location>
        <begin position="108"/>
        <end position="122"/>
    </location>
</feature>
<reference evidence="2" key="1">
    <citation type="submission" date="2019-08" db="EMBL/GenBank/DDBJ databases">
        <authorList>
            <person name="Kucharzyk K."/>
            <person name="Murdoch R.W."/>
            <person name="Higgins S."/>
            <person name="Loffler F."/>
        </authorList>
    </citation>
    <scope>NUCLEOTIDE SEQUENCE</scope>
</reference>
<feature type="compositionally biased region" description="Polar residues" evidence="1">
    <location>
        <begin position="145"/>
        <end position="154"/>
    </location>
</feature>
<feature type="region of interest" description="Disordered" evidence="1">
    <location>
        <begin position="108"/>
        <end position="154"/>
    </location>
</feature>
<proteinExistence type="predicted"/>
<organism evidence="2">
    <name type="scientific">bioreactor metagenome</name>
    <dbReference type="NCBI Taxonomy" id="1076179"/>
    <lineage>
        <taxon>unclassified sequences</taxon>
        <taxon>metagenomes</taxon>
        <taxon>ecological metagenomes</taxon>
    </lineage>
</organism>